<gene>
    <name evidence="2" type="ORF">GCM10010145_50690</name>
</gene>
<dbReference type="InterPro" id="IPR038555">
    <property type="entry name" value="Zincin_1_sf"/>
</dbReference>
<dbReference type="Proteomes" id="UP000620156">
    <property type="component" value="Unassembled WGS sequence"/>
</dbReference>
<dbReference type="Gene3D" id="3.30.2010.20">
    <property type="match status" value="1"/>
</dbReference>
<dbReference type="AlphaFoldDB" id="A0A918BK77"/>
<evidence type="ECO:0000256" key="1">
    <source>
        <dbReference type="SAM" id="MobiDB-lite"/>
    </source>
</evidence>
<accession>A0A918BK77</accession>
<dbReference type="Pfam" id="PF06262">
    <property type="entry name" value="Zincin_1"/>
    <property type="match status" value="1"/>
</dbReference>
<comment type="caution">
    <text evidence="2">The sequence shown here is derived from an EMBL/GenBank/DDBJ whole genome shotgun (WGS) entry which is preliminary data.</text>
</comment>
<evidence type="ECO:0000313" key="3">
    <source>
        <dbReference type="Proteomes" id="UP000620156"/>
    </source>
</evidence>
<protein>
    <recommendedName>
        <fullName evidence="4">Zn-dependent protease with MMP-like domain</fullName>
    </recommendedName>
</protein>
<proteinExistence type="predicted"/>
<evidence type="ECO:0000313" key="2">
    <source>
        <dbReference type="EMBL" id="GGQ74832.1"/>
    </source>
</evidence>
<reference evidence="2" key="1">
    <citation type="journal article" date="2014" name="Int. J. Syst. Evol. Microbiol.">
        <title>Complete genome sequence of Corynebacterium casei LMG S-19264T (=DSM 44701T), isolated from a smear-ripened cheese.</title>
        <authorList>
            <consortium name="US DOE Joint Genome Institute (JGI-PGF)"/>
            <person name="Walter F."/>
            <person name="Albersmeier A."/>
            <person name="Kalinowski J."/>
            <person name="Ruckert C."/>
        </authorList>
    </citation>
    <scope>NUCLEOTIDE SEQUENCE</scope>
    <source>
        <strain evidence="2">JCM 3131</strain>
    </source>
</reference>
<keyword evidence="3" id="KW-1185">Reference proteome</keyword>
<dbReference type="EMBL" id="BMQK01000013">
    <property type="protein sequence ID" value="GGQ74832.1"/>
    <property type="molecule type" value="Genomic_DNA"/>
</dbReference>
<evidence type="ECO:0008006" key="4">
    <source>
        <dbReference type="Google" id="ProtNLM"/>
    </source>
</evidence>
<reference evidence="2" key="2">
    <citation type="submission" date="2020-09" db="EMBL/GenBank/DDBJ databases">
        <authorList>
            <person name="Sun Q."/>
            <person name="Ohkuma M."/>
        </authorList>
    </citation>
    <scope>NUCLEOTIDE SEQUENCE</scope>
    <source>
        <strain evidence="2">JCM 3131</strain>
    </source>
</reference>
<feature type="region of interest" description="Disordered" evidence="1">
    <location>
        <begin position="20"/>
        <end position="46"/>
    </location>
</feature>
<sequence>MVPYAQVRGRICGCAAWGAPASPGARHDRSARRETGSPELPHDGFRLLSAGSVPENGPVLEMTREEFEELVAEALDRIPPELTRLMDNVAVFVEDEPPADDPELLGLYEGTPLTDRGEWYAGVLPDRITVYRGPTLRMCETREDVVAETEVTVVHEIAHHFGIDDARLHALGYG</sequence>
<dbReference type="InterPro" id="IPR010428">
    <property type="entry name" value="Zincin_1"/>
</dbReference>
<dbReference type="CDD" id="cd12952">
    <property type="entry name" value="MMP_ACEL2062"/>
    <property type="match status" value="1"/>
</dbReference>
<name>A0A918BK77_9ACTN</name>
<feature type="compositionally biased region" description="Basic and acidic residues" evidence="1">
    <location>
        <begin position="25"/>
        <end position="45"/>
    </location>
</feature>
<dbReference type="SUPFAM" id="SSF55486">
    <property type="entry name" value="Metalloproteases ('zincins'), catalytic domain"/>
    <property type="match status" value="1"/>
</dbReference>
<organism evidence="2 3">
    <name type="scientific">Streptomyces ruber</name>
    <dbReference type="NCBI Taxonomy" id="83378"/>
    <lineage>
        <taxon>Bacteria</taxon>
        <taxon>Bacillati</taxon>
        <taxon>Actinomycetota</taxon>
        <taxon>Actinomycetes</taxon>
        <taxon>Kitasatosporales</taxon>
        <taxon>Streptomycetaceae</taxon>
        <taxon>Streptomyces</taxon>
    </lineage>
</organism>